<accession>A0A5N4E3Z9</accession>
<dbReference type="Proteomes" id="UP000299084">
    <property type="component" value="Unassembled WGS sequence"/>
</dbReference>
<comment type="caution">
    <text evidence="2">The sequence shown here is derived from an EMBL/GenBank/DDBJ whole genome shotgun (WGS) entry which is preliminary data.</text>
</comment>
<organism evidence="2 3">
    <name type="scientific">Camelus dromedarius</name>
    <name type="common">Dromedary</name>
    <name type="synonym">Arabian camel</name>
    <dbReference type="NCBI Taxonomy" id="9838"/>
    <lineage>
        <taxon>Eukaryota</taxon>
        <taxon>Metazoa</taxon>
        <taxon>Chordata</taxon>
        <taxon>Craniata</taxon>
        <taxon>Vertebrata</taxon>
        <taxon>Euteleostomi</taxon>
        <taxon>Mammalia</taxon>
        <taxon>Eutheria</taxon>
        <taxon>Laurasiatheria</taxon>
        <taxon>Artiodactyla</taxon>
        <taxon>Tylopoda</taxon>
        <taxon>Camelidae</taxon>
        <taxon>Camelus</taxon>
    </lineage>
</organism>
<feature type="region of interest" description="Disordered" evidence="1">
    <location>
        <begin position="59"/>
        <end position="84"/>
    </location>
</feature>
<proteinExistence type="predicted"/>
<dbReference type="AlphaFoldDB" id="A0A5N4E3Z9"/>
<sequence length="208" mass="23259">MQWLSRAEIPVQAWTPFTKSDGSPESSLSSSLMGLSLVGKANSYNDAYTWKELARGAGRGAGSWSGRPWEGSAQNVNRDRRNQRQFFPKAKFSRCMRARGEGDRPAALPTLSHHAHSSTRLGMLRHHYKPPSFGALLVLPKLGELKPRERHAHCHAPLVRPRAGASECPLDPRGGRQRACFFKGLKCIRMGQMAGEWLSDFRIPPRFL</sequence>
<protein>
    <submittedName>
        <fullName evidence="2">Uncharacterized protein</fullName>
    </submittedName>
</protein>
<evidence type="ECO:0000313" key="3">
    <source>
        <dbReference type="Proteomes" id="UP000299084"/>
    </source>
</evidence>
<reference evidence="2 3" key="1">
    <citation type="journal article" date="2019" name="Mol. Ecol. Resour.">
        <title>Improving Illumina assemblies with Hi-C and long reads: an example with the North African dromedary.</title>
        <authorList>
            <person name="Elbers J.P."/>
            <person name="Rogers M.F."/>
            <person name="Perelman P.L."/>
            <person name="Proskuryakova A.A."/>
            <person name="Serdyukova N.A."/>
            <person name="Johnson W.E."/>
            <person name="Horin P."/>
            <person name="Corander J."/>
            <person name="Murphy D."/>
            <person name="Burger P.A."/>
        </authorList>
    </citation>
    <scope>NUCLEOTIDE SEQUENCE [LARGE SCALE GENOMIC DNA]</scope>
    <source>
        <strain evidence="2">Drom800</strain>
        <tissue evidence="2">Blood</tissue>
    </source>
</reference>
<evidence type="ECO:0000313" key="2">
    <source>
        <dbReference type="EMBL" id="KAB1278020.1"/>
    </source>
</evidence>
<dbReference type="EMBL" id="JWIN03000006">
    <property type="protein sequence ID" value="KAB1278020.1"/>
    <property type="molecule type" value="Genomic_DNA"/>
</dbReference>
<evidence type="ECO:0000256" key="1">
    <source>
        <dbReference type="SAM" id="MobiDB-lite"/>
    </source>
</evidence>
<gene>
    <name evidence="2" type="ORF">Cadr_000005160</name>
</gene>
<name>A0A5N4E3Z9_CAMDR</name>
<keyword evidence="3" id="KW-1185">Reference proteome</keyword>